<evidence type="ECO:0000256" key="2">
    <source>
        <dbReference type="ARBA" id="ARBA00006772"/>
    </source>
</evidence>
<feature type="transmembrane region" description="Helical" evidence="7">
    <location>
        <begin position="49"/>
        <end position="75"/>
    </location>
</feature>
<comment type="subcellular location">
    <subcellularLocation>
        <location evidence="1">Membrane</location>
        <topology evidence="1">Multi-pass membrane protein</topology>
    </subcellularLocation>
</comment>
<feature type="transmembrane region" description="Helical" evidence="7">
    <location>
        <begin position="20"/>
        <end position="42"/>
    </location>
</feature>
<feature type="transmembrane region" description="Helical" evidence="7">
    <location>
        <begin position="543"/>
        <end position="565"/>
    </location>
</feature>
<dbReference type="GO" id="GO:0005886">
    <property type="term" value="C:plasma membrane"/>
    <property type="evidence" value="ECO:0007669"/>
    <property type="project" value="TreeGrafter"/>
</dbReference>
<evidence type="ECO:0000256" key="3">
    <source>
        <dbReference type="ARBA" id="ARBA00022448"/>
    </source>
</evidence>
<feature type="transmembrane region" description="Helical" evidence="7">
    <location>
        <begin position="244"/>
        <end position="265"/>
    </location>
</feature>
<dbReference type="GO" id="GO:0015137">
    <property type="term" value="F:citrate transmembrane transporter activity"/>
    <property type="evidence" value="ECO:0007669"/>
    <property type="project" value="TreeGrafter"/>
</dbReference>
<dbReference type="InterPro" id="IPR031312">
    <property type="entry name" value="Na/sul_symport_CS"/>
</dbReference>
<dbReference type="GO" id="GO:0015141">
    <property type="term" value="F:succinate transmembrane transporter activity"/>
    <property type="evidence" value="ECO:0007669"/>
    <property type="project" value="TreeGrafter"/>
</dbReference>
<evidence type="ECO:0000256" key="7">
    <source>
        <dbReference type="SAM" id="Phobius"/>
    </source>
</evidence>
<feature type="transmembrane region" description="Helical" evidence="7">
    <location>
        <begin position="376"/>
        <end position="395"/>
    </location>
</feature>
<dbReference type="PROSITE" id="PS01271">
    <property type="entry name" value="NA_SULFATE"/>
    <property type="match status" value="1"/>
</dbReference>
<accession>A0A9Q0MC10</accession>
<comment type="caution">
    <text evidence="8">The sequence shown here is derived from an EMBL/GenBank/DDBJ whole genome shotgun (WGS) entry which is preliminary data.</text>
</comment>
<evidence type="ECO:0000256" key="1">
    <source>
        <dbReference type="ARBA" id="ARBA00004141"/>
    </source>
</evidence>
<feature type="transmembrane region" description="Helical" evidence="7">
    <location>
        <begin position="286"/>
        <end position="308"/>
    </location>
</feature>
<dbReference type="PANTHER" id="PTHR10283:SF82">
    <property type="entry name" value="SOLUTE CARRIER FAMILY 13 MEMBER 2"/>
    <property type="match status" value="1"/>
</dbReference>
<evidence type="ECO:0000313" key="9">
    <source>
        <dbReference type="Proteomes" id="UP001142055"/>
    </source>
</evidence>
<protein>
    <submittedName>
        <fullName evidence="8">Uncharacterized protein</fullName>
    </submittedName>
</protein>
<dbReference type="OMA" id="AINTWAM"/>
<name>A0A9Q0MC10_BLOTA</name>
<feature type="transmembrane region" description="Helical" evidence="7">
    <location>
        <begin position="134"/>
        <end position="152"/>
    </location>
</feature>
<dbReference type="EMBL" id="JAPWDV010000001">
    <property type="protein sequence ID" value="KAJ6223563.1"/>
    <property type="molecule type" value="Genomic_DNA"/>
</dbReference>
<comment type="similarity">
    <text evidence="2">Belongs to the SLC13A/DASS transporter (TC 2.A.47) family. NADC subfamily.</text>
</comment>
<dbReference type="Proteomes" id="UP001142055">
    <property type="component" value="Chromosome 1"/>
</dbReference>
<proteinExistence type="inferred from homology"/>
<feature type="transmembrane region" description="Helical" evidence="7">
    <location>
        <begin position="450"/>
        <end position="472"/>
    </location>
</feature>
<evidence type="ECO:0000256" key="5">
    <source>
        <dbReference type="ARBA" id="ARBA00022989"/>
    </source>
</evidence>
<feature type="transmembrane region" description="Helical" evidence="7">
    <location>
        <begin position="335"/>
        <end position="355"/>
    </location>
</feature>
<reference evidence="8" key="1">
    <citation type="submission" date="2022-12" db="EMBL/GenBank/DDBJ databases">
        <title>Genome assemblies of Blomia tropicalis.</title>
        <authorList>
            <person name="Cui Y."/>
        </authorList>
    </citation>
    <scope>NUCLEOTIDE SEQUENCE</scope>
    <source>
        <tissue evidence="8">Adult mites</tissue>
    </source>
</reference>
<feature type="transmembrane region" description="Helical" evidence="7">
    <location>
        <begin position="415"/>
        <end position="438"/>
    </location>
</feature>
<gene>
    <name evidence="8" type="ORF">RDWZM_002108</name>
</gene>
<dbReference type="InterPro" id="IPR001898">
    <property type="entry name" value="SLC13A/DASS"/>
</dbReference>
<keyword evidence="5 7" id="KW-1133">Transmembrane helix</keyword>
<keyword evidence="9" id="KW-1185">Reference proteome</keyword>
<feature type="transmembrane region" description="Helical" evidence="7">
    <location>
        <begin position="501"/>
        <end position="523"/>
    </location>
</feature>
<keyword evidence="3" id="KW-0813">Transport</keyword>
<sequence length="581" mass="65333">MVVENNKISVVSEKFPYLYILRQSWTFLFSLIIPIIFSPLLFDYDNKPYLCLYVLIVMALFWTFEPINLYMTSLLPVALFPLFGIATTDETCFNYMKGTIMMFLGGLIMGIALEHSNFHRRIALKIIIFFGSSYRKLMAGIMLATMFQSMWINNTGTVAMMIPIVDSILSEITETSSREMMLVKTGSIKNQNNNETHIAIDSKQLNGNERKLQQETKKNEQTPLKVKSNNDETKTLRKAMLLSIVYAANIGGTASLTGTGTNLVLQEVFLIEFPGSTAITFTTWMVYALPSALVTIFAAWIFLTYYFINDHDETPETAAKIQQLSIQKYEELGSLTSHEIGVLIHFILLITLWFFRYPGWTNLITDNKNQIKDATPAILVAIMMFMIPADFRQLFTNGEKGKTNGHTERLLNWRVVQSGISWGLVFLLGGGFALAFGIQKSGLAKLFSEQLARITLSPTMTTITLVLISVFVTQITSNVATANIIIPVICEMAVHMHVNPLMFIVPVTIAISFAFMFPVSTPANAMVYDHLCMNVMEMARPGLWMNLIAIAIQLVLINTFGIAVYDLNHFPGWAMPTNITM</sequence>
<feature type="transmembrane region" description="Helical" evidence="7">
    <location>
        <begin position="95"/>
        <end position="113"/>
    </location>
</feature>
<dbReference type="AlphaFoldDB" id="A0A9Q0MC10"/>
<evidence type="ECO:0000256" key="4">
    <source>
        <dbReference type="ARBA" id="ARBA00022692"/>
    </source>
</evidence>
<organism evidence="8 9">
    <name type="scientific">Blomia tropicalis</name>
    <name type="common">Mite</name>
    <dbReference type="NCBI Taxonomy" id="40697"/>
    <lineage>
        <taxon>Eukaryota</taxon>
        <taxon>Metazoa</taxon>
        <taxon>Ecdysozoa</taxon>
        <taxon>Arthropoda</taxon>
        <taxon>Chelicerata</taxon>
        <taxon>Arachnida</taxon>
        <taxon>Acari</taxon>
        <taxon>Acariformes</taxon>
        <taxon>Sarcoptiformes</taxon>
        <taxon>Astigmata</taxon>
        <taxon>Glycyphagoidea</taxon>
        <taxon>Echimyopodidae</taxon>
        <taxon>Blomia</taxon>
    </lineage>
</organism>
<keyword evidence="4 7" id="KW-0812">Transmembrane</keyword>
<keyword evidence="6 7" id="KW-0472">Membrane</keyword>
<dbReference type="PANTHER" id="PTHR10283">
    <property type="entry name" value="SOLUTE CARRIER FAMILY 13 MEMBER"/>
    <property type="match status" value="1"/>
</dbReference>
<dbReference type="Pfam" id="PF00939">
    <property type="entry name" value="Na_sulph_symp"/>
    <property type="match status" value="1"/>
</dbReference>
<evidence type="ECO:0000313" key="8">
    <source>
        <dbReference type="EMBL" id="KAJ6223563.1"/>
    </source>
</evidence>
<evidence type="ECO:0000256" key="6">
    <source>
        <dbReference type="ARBA" id="ARBA00023136"/>
    </source>
</evidence>